<organism evidence="5 6">
    <name type="scientific">Corynebacterium ulcerans</name>
    <dbReference type="NCBI Taxonomy" id="65058"/>
    <lineage>
        <taxon>Bacteria</taxon>
        <taxon>Bacillati</taxon>
        <taxon>Actinomycetota</taxon>
        <taxon>Actinomycetes</taxon>
        <taxon>Mycobacteriales</taxon>
        <taxon>Corynebacteriaceae</taxon>
        <taxon>Corynebacterium</taxon>
    </lineage>
</organism>
<reference evidence="5 6" key="1">
    <citation type="submission" date="2018-06" db="EMBL/GenBank/DDBJ databases">
        <authorList>
            <consortium name="Pathogen Informatics"/>
            <person name="Doyle S."/>
        </authorList>
    </citation>
    <scope>NUCLEOTIDE SEQUENCE [LARGE SCALE GENOMIC DNA]</scope>
    <source>
        <strain evidence="5 6">NCTC7908</strain>
    </source>
</reference>
<evidence type="ECO:0000256" key="3">
    <source>
        <dbReference type="PIRSR" id="PIRSR001365-1"/>
    </source>
</evidence>
<dbReference type="Gene3D" id="3.20.20.70">
    <property type="entry name" value="Aldolase class I"/>
    <property type="match status" value="1"/>
</dbReference>
<protein>
    <submittedName>
        <fullName evidence="5">Dihydrodipicolinate synthase</fullName>
        <ecNumber evidence="5">4.3.3.7</ecNumber>
    </submittedName>
</protein>
<dbReference type="SUPFAM" id="SSF51569">
    <property type="entry name" value="Aldolase"/>
    <property type="match status" value="1"/>
</dbReference>
<evidence type="ECO:0000313" key="6">
    <source>
        <dbReference type="Proteomes" id="UP000248741"/>
    </source>
</evidence>
<feature type="active site" description="Proton donor/acceptor" evidence="3">
    <location>
        <position position="155"/>
    </location>
</feature>
<dbReference type="Proteomes" id="UP000248741">
    <property type="component" value="Chromosome 1"/>
</dbReference>
<dbReference type="InterPro" id="IPR013785">
    <property type="entry name" value="Aldolase_TIM"/>
</dbReference>
<dbReference type="AlphaFoldDB" id="A0ABD7MQ52"/>
<name>A0ABD7MQ52_CORUL</name>
<dbReference type="PANTHER" id="PTHR12128">
    <property type="entry name" value="DIHYDRODIPICOLINATE SYNTHASE"/>
    <property type="match status" value="1"/>
</dbReference>
<dbReference type="CDD" id="cd00408">
    <property type="entry name" value="DHDPS-like"/>
    <property type="match status" value="1"/>
</dbReference>
<comment type="similarity">
    <text evidence="2">Belongs to the DapA family.</text>
</comment>
<dbReference type="PIRSF" id="PIRSF001365">
    <property type="entry name" value="DHDPS"/>
    <property type="match status" value="1"/>
</dbReference>
<dbReference type="EMBL" id="LS483400">
    <property type="protein sequence ID" value="SQG49924.1"/>
    <property type="molecule type" value="Genomic_DNA"/>
</dbReference>
<dbReference type="InterPro" id="IPR002220">
    <property type="entry name" value="DapA-like"/>
</dbReference>
<accession>A0ABD7MQ52</accession>
<dbReference type="GO" id="GO:0008840">
    <property type="term" value="F:4-hydroxy-tetrahydrodipicolinate synthase activity"/>
    <property type="evidence" value="ECO:0007669"/>
    <property type="project" value="UniProtKB-EC"/>
</dbReference>
<dbReference type="SMART" id="SM01130">
    <property type="entry name" value="DHDPS"/>
    <property type="match status" value="1"/>
</dbReference>
<dbReference type="PRINTS" id="PR00146">
    <property type="entry name" value="DHPICSNTHASE"/>
</dbReference>
<sequence>MNSLTIFSQGVFVIRYNHCMLNARIHVAVPTAFHHDESLNIESTLAHADWLISQGITSILFGGSTGEQHSMDASEKRALYDAVNQHPWAPGIEILVGVAAIRQRHAVELGRYVASLSRIDGILLGFPPYVRPTQEQARRYAVAVIDAVRKPTIIYNHPERTGFDASASTLAQLCMLAHVIGIKDPGGTLKIDEVAQELTPFKTRYYAGGEVNINSRVSTGFTYLSSIAGNMAPKETVEWFEALRKGLEPPHNDLLSELVSKIKGEAPIQTLKDYITDHEGIDMGVCRAPLGGVD</sequence>
<dbReference type="EC" id="4.3.3.7" evidence="5"/>
<evidence type="ECO:0000313" key="5">
    <source>
        <dbReference type="EMBL" id="SQG49924.1"/>
    </source>
</evidence>
<dbReference type="PANTHER" id="PTHR12128:SF51">
    <property type="entry name" value="BLL4205 PROTEIN"/>
    <property type="match status" value="1"/>
</dbReference>
<feature type="active site" description="Schiff-base intermediate with substrate" evidence="3">
    <location>
        <position position="183"/>
    </location>
</feature>
<evidence type="ECO:0000256" key="4">
    <source>
        <dbReference type="PIRSR" id="PIRSR001365-2"/>
    </source>
</evidence>
<proteinExistence type="inferred from homology"/>
<gene>
    <name evidence="5" type="primary">dapA1</name>
    <name evidence="5" type="ORF">NCTC7908_00150</name>
</gene>
<feature type="binding site" evidence="4">
    <location>
        <position position="65"/>
    </location>
    <ligand>
        <name>pyruvate</name>
        <dbReference type="ChEBI" id="CHEBI:15361"/>
    </ligand>
</feature>
<dbReference type="Pfam" id="PF00701">
    <property type="entry name" value="DHDPS"/>
    <property type="match status" value="1"/>
</dbReference>
<keyword evidence="1 2" id="KW-0456">Lyase</keyword>
<evidence type="ECO:0000256" key="2">
    <source>
        <dbReference type="PIRNR" id="PIRNR001365"/>
    </source>
</evidence>
<evidence type="ECO:0000256" key="1">
    <source>
        <dbReference type="ARBA" id="ARBA00023239"/>
    </source>
</evidence>